<keyword evidence="1" id="KW-1133">Transmembrane helix</keyword>
<feature type="transmembrane region" description="Helical" evidence="1">
    <location>
        <begin position="127"/>
        <end position="148"/>
    </location>
</feature>
<proteinExistence type="predicted"/>
<evidence type="ECO:0000313" key="3">
    <source>
        <dbReference type="Proteomes" id="UP001501510"/>
    </source>
</evidence>
<organism evidence="2 3">
    <name type="scientific">Clostridium oceanicum</name>
    <dbReference type="NCBI Taxonomy" id="1543"/>
    <lineage>
        <taxon>Bacteria</taxon>
        <taxon>Bacillati</taxon>
        <taxon>Bacillota</taxon>
        <taxon>Clostridia</taxon>
        <taxon>Eubacteriales</taxon>
        <taxon>Clostridiaceae</taxon>
        <taxon>Clostridium</taxon>
    </lineage>
</organism>
<sequence length="244" mass="27743">MFCGNCGQPVEENDSSYDKKEKNNIDVEKIMKDVTMKENVNYLLNMIVKPMDSLKNQMNKCTDAFFYVLALVLSLIISVTQILIIKIGVKSIMRLLGEQGGIFNLFNPGNYMDEINGMFTKMFIQSAIWSIINLIFLTLIISGIIKVMKNINFNEIWKKVFKVLVSCMIPLVFFYFIGAISLAISIYISIIFIFIGGLIYIIGLFKGLNYHLKLNEDKCIYVVAMGILINLYLSTKIIGFLITA</sequence>
<feature type="transmembrane region" description="Helical" evidence="1">
    <location>
        <begin position="186"/>
        <end position="208"/>
    </location>
</feature>
<evidence type="ECO:0008006" key="4">
    <source>
        <dbReference type="Google" id="ProtNLM"/>
    </source>
</evidence>
<feature type="transmembrane region" description="Helical" evidence="1">
    <location>
        <begin position="220"/>
        <end position="242"/>
    </location>
</feature>
<feature type="transmembrane region" description="Helical" evidence="1">
    <location>
        <begin position="160"/>
        <end position="180"/>
    </location>
</feature>
<dbReference type="EMBL" id="BAAACG010000006">
    <property type="protein sequence ID" value="GAA0736074.1"/>
    <property type="molecule type" value="Genomic_DNA"/>
</dbReference>
<keyword evidence="1" id="KW-0812">Transmembrane</keyword>
<reference evidence="3" key="1">
    <citation type="journal article" date="2019" name="Int. J. Syst. Evol. Microbiol.">
        <title>The Global Catalogue of Microorganisms (GCM) 10K type strain sequencing project: providing services to taxonomists for standard genome sequencing and annotation.</title>
        <authorList>
            <consortium name="The Broad Institute Genomics Platform"/>
            <consortium name="The Broad Institute Genome Sequencing Center for Infectious Disease"/>
            <person name="Wu L."/>
            <person name="Ma J."/>
        </authorList>
    </citation>
    <scope>NUCLEOTIDE SEQUENCE [LARGE SCALE GENOMIC DNA]</scope>
    <source>
        <strain evidence="3">JCM 1407</strain>
    </source>
</reference>
<name>A0ABP3UMH6_9CLOT</name>
<evidence type="ECO:0000256" key="1">
    <source>
        <dbReference type="SAM" id="Phobius"/>
    </source>
</evidence>
<accession>A0ABP3UMH6</accession>
<keyword evidence="1" id="KW-0472">Membrane</keyword>
<comment type="caution">
    <text evidence="2">The sequence shown here is derived from an EMBL/GenBank/DDBJ whole genome shotgun (WGS) entry which is preliminary data.</text>
</comment>
<feature type="transmembrane region" description="Helical" evidence="1">
    <location>
        <begin position="64"/>
        <end position="85"/>
    </location>
</feature>
<keyword evidence="3" id="KW-1185">Reference proteome</keyword>
<evidence type="ECO:0000313" key="2">
    <source>
        <dbReference type="EMBL" id="GAA0736074.1"/>
    </source>
</evidence>
<dbReference type="Proteomes" id="UP001501510">
    <property type="component" value="Unassembled WGS sequence"/>
</dbReference>
<gene>
    <name evidence="2" type="ORF">GCM10008906_10620</name>
</gene>
<protein>
    <recommendedName>
        <fullName evidence="4">Yip1 domain-containing protein</fullName>
    </recommendedName>
</protein>